<dbReference type="GO" id="GO:0005524">
    <property type="term" value="F:ATP binding"/>
    <property type="evidence" value="ECO:0007669"/>
    <property type="project" value="UniProtKB-KW"/>
</dbReference>
<dbReference type="HOGENOM" id="CLU_000604_1_2_5"/>
<dbReference type="GO" id="GO:0005886">
    <property type="term" value="C:plasma membrane"/>
    <property type="evidence" value="ECO:0007669"/>
    <property type="project" value="TreeGrafter"/>
</dbReference>
<keyword evidence="6" id="KW-1185">Reference proteome</keyword>
<evidence type="ECO:0000256" key="3">
    <source>
        <dbReference type="ARBA" id="ARBA00022840"/>
    </source>
</evidence>
<comment type="caution">
    <text evidence="5">The sequence shown here is derived from an EMBL/GenBank/DDBJ whole genome shotgun (WGS) entry which is preliminary data.</text>
</comment>
<evidence type="ECO:0000259" key="4">
    <source>
        <dbReference type="PROSITE" id="PS50893"/>
    </source>
</evidence>
<dbReference type="OrthoDB" id="9806149at2"/>
<reference evidence="5 6" key="1">
    <citation type="submission" date="2010-04" db="EMBL/GenBank/DDBJ databases">
        <authorList>
            <person name="Qin X."/>
            <person name="Bachman B."/>
            <person name="Battles P."/>
            <person name="Bell A."/>
            <person name="Bess C."/>
            <person name="Bickham C."/>
            <person name="Chaboub L."/>
            <person name="Chen D."/>
            <person name="Coyle M."/>
            <person name="Deiros D.R."/>
            <person name="Dinh H."/>
            <person name="Forbes L."/>
            <person name="Fowler G."/>
            <person name="Francisco L."/>
            <person name="Fu Q."/>
            <person name="Gubbala S."/>
            <person name="Hale W."/>
            <person name="Han Y."/>
            <person name="Hemphill L."/>
            <person name="Highlander S.K."/>
            <person name="Hirani K."/>
            <person name="Hogues M."/>
            <person name="Jackson L."/>
            <person name="Jakkamsetti A."/>
            <person name="Javaid M."/>
            <person name="Jiang H."/>
            <person name="Korchina V."/>
            <person name="Kovar C."/>
            <person name="Lara F."/>
            <person name="Lee S."/>
            <person name="Mata R."/>
            <person name="Mathew T."/>
            <person name="Moen C."/>
            <person name="Morales K."/>
            <person name="Munidasa M."/>
            <person name="Nazareth L."/>
            <person name="Ngo R."/>
            <person name="Nguyen L."/>
            <person name="Okwuonu G."/>
            <person name="Ongeri F."/>
            <person name="Patil S."/>
            <person name="Petrosino J."/>
            <person name="Pham C."/>
            <person name="Pham P."/>
            <person name="Pu L.-L."/>
            <person name="Puazo M."/>
            <person name="Raj R."/>
            <person name="Reid J."/>
            <person name="Rouhana J."/>
            <person name="Saada N."/>
            <person name="Shang Y."/>
            <person name="Simmons D."/>
            <person name="Thornton R."/>
            <person name="Warren J."/>
            <person name="Weissenberger G."/>
            <person name="Zhang J."/>
            <person name="Zhang L."/>
            <person name="Zhou C."/>
            <person name="Zhu D."/>
            <person name="Muzny D."/>
            <person name="Worley K."/>
            <person name="Gibbs R."/>
        </authorList>
    </citation>
    <scope>NUCLEOTIDE SEQUENCE [LARGE SCALE GENOMIC DNA]</scope>
    <source>
        <strain evidence="5 6">ATCC 49957</strain>
    </source>
</reference>
<dbReference type="SUPFAM" id="SSF52540">
    <property type="entry name" value="P-loop containing nucleoside triphosphate hydrolases"/>
    <property type="match status" value="1"/>
</dbReference>
<dbReference type="Pfam" id="PF00005">
    <property type="entry name" value="ABC_tran"/>
    <property type="match status" value="1"/>
</dbReference>
<organism evidence="5 6">
    <name type="scientific">Pseudoroseomonas cervicalis ATCC 49957</name>
    <dbReference type="NCBI Taxonomy" id="525371"/>
    <lineage>
        <taxon>Bacteria</taxon>
        <taxon>Pseudomonadati</taxon>
        <taxon>Pseudomonadota</taxon>
        <taxon>Alphaproteobacteria</taxon>
        <taxon>Acetobacterales</taxon>
        <taxon>Roseomonadaceae</taxon>
        <taxon>Roseomonas</taxon>
    </lineage>
</organism>
<dbReference type="PANTHER" id="PTHR45772">
    <property type="entry name" value="CONSERVED COMPONENT OF ABC TRANSPORTER FOR NATURAL AMINO ACIDS-RELATED"/>
    <property type="match status" value="1"/>
</dbReference>
<dbReference type="InterPro" id="IPR051120">
    <property type="entry name" value="ABC_AA/LPS_Transport"/>
</dbReference>
<name>D5RGA0_9PROT</name>
<dbReference type="Proteomes" id="UP000005324">
    <property type="component" value="Unassembled WGS sequence"/>
</dbReference>
<sequence>MSEIILRAEGVGKRFGGFTALSGIDLTVRKGERLGLIGPNGSGKSTFTNCLAGVFASHDGAFTFQGQPLKGMSSHQRARRGLARSFQLPRPFRGLTVLENIRVPLAYGGRGPADDAAAMACLEQVELAGKAHRRPSELTQVELRRLELARATALRPELLIADEAMAGLSHTEVDQILALLFRLNEAGTTIIMIEHVMRAVTEFSQRLAVLVAGRLVAEGEPAAVLALPEVEEAYLGR</sequence>
<evidence type="ECO:0000313" key="5">
    <source>
        <dbReference type="EMBL" id="EFH13670.1"/>
    </source>
</evidence>
<accession>D5RGA0</accession>
<dbReference type="EMBL" id="ADVL01000026">
    <property type="protein sequence ID" value="EFH13670.1"/>
    <property type="molecule type" value="Genomic_DNA"/>
</dbReference>
<evidence type="ECO:0000256" key="2">
    <source>
        <dbReference type="ARBA" id="ARBA00022741"/>
    </source>
</evidence>
<feature type="domain" description="ABC transporter" evidence="4">
    <location>
        <begin position="6"/>
        <end position="237"/>
    </location>
</feature>
<dbReference type="InterPro" id="IPR003439">
    <property type="entry name" value="ABC_transporter-like_ATP-bd"/>
</dbReference>
<dbReference type="Gene3D" id="3.40.50.300">
    <property type="entry name" value="P-loop containing nucleotide triphosphate hydrolases"/>
    <property type="match status" value="1"/>
</dbReference>
<dbReference type="PANTHER" id="PTHR45772:SF8">
    <property type="entry name" value="HIGH-AFFINITY BRANCHED-CHAIN AMINO ACID TRANSPORT ATP-BINDING PROTEIN"/>
    <property type="match status" value="1"/>
</dbReference>
<gene>
    <name evidence="5" type="primary">livG7</name>
    <name evidence="5" type="ORF">HMPREF0731_0109</name>
</gene>
<dbReference type="GO" id="GO:0016887">
    <property type="term" value="F:ATP hydrolysis activity"/>
    <property type="evidence" value="ECO:0007669"/>
    <property type="project" value="InterPro"/>
</dbReference>
<dbReference type="InterPro" id="IPR027417">
    <property type="entry name" value="P-loop_NTPase"/>
</dbReference>
<proteinExistence type="predicted"/>
<keyword evidence="2" id="KW-0547">Nucleotide-binding</keyword>
<dbReference type="PROSITE" id="PS50893">
    <property type="entry name" value="ABC_TRANSPORTER_2"/>
    <property type="match status" value="1"/>
</dbReference>
<keyword evidence="3 5" id="KW-0067">ATP-binding</keyword>
<dbReference type="AlphaFoldDB" id="D5RGA0"/>
<dbReference type="RefSeq" id="WP_007005733.1">
    <property type="nucleotide sequence ID" value="NZ_GG770784.1"/>
</dbReference>
<dbReference type="CDD" id="cd03219">
    <property type="entry name" value="ABC_Mj1267_LivG_branched"/>
    <property type="match status" value="1"/>
</dbReference>
<protein>
    <submittedName>
        <fullName evidence="5">ABC transporter, ATP-binding protein</fullName>
    </submittedName>
</protein>
<dbReference type="SMART" id="SM00382">
    <property type="entry name" value="AAA"/>
    <property type="match status" value="1"/>
</dbReference>
<dbReference type="InterPro" id="IPR003593">
    <property type="entry name" value="AAA+_ATPase"/>
</dbReference>
<evidence type="ECO:0000256" key="1">
    <source>
        <dbReference type="ARBA" id="ARBA00022448"/>
    </source>
</evidence>
<keyword evidence="1" id="KW-0813">Transport</keyword>
<evidence type="ECO:0000313" key="6">
    <source>
        <dbReference type="Proteomes" id="UP000005324"/>
    </source>
</evidence>